<dbReference type="Proteomes" id="UP000199074">
    <property type="component" value="Unassembled WGS sequence"/>
</dbReference>
<dbReference type="EMBL" id="FPCK01000002">
    <property type="protein sequence ID" value="SFV35888.1"/>
    <property type="molecule type" value="Genomic_DNA"/>
</dbReference>
<accession>A0A1I7NMJ9</accession>
<feature type="region of interest" description="Disordered" evidence="1">
    <location>
        <begin position="23"/>
        <end position="47"/>
    </location>
</feature>
<dbReference type="STRING" id="429728.SAMN05216456_2266"/>
<proteinExistence type="predicted"/>
<evidence type="ECO:0000313" key="2">
    <source>
        <dbReference type="EMBL" id="SFV35888.1"/>
    </source>
</evidence>
<gene>
    <name evidence="2" type="ORF">SAMN05216456_2266</name>
</gene>
<keyword evidence="3" id="KW-1185">Reference proteome</keyword>
<reference evidence="2 3" key="1">
    <citation type="submission" date="2016-10" db="EMBL/GenBank/DDBJ databases">
        <authorList>
            <person name="de Groot N.N."/>
        </authorList>
    </citation>
    <scope>NUCLEOTIDE SEQUENCE [LARGE SCALE GENOMIC DNA]</scope>
    <source>
        <strain evidence="2 3">IPL20</strain>
    </source>
</reference>
<dbReference type="AlphaFoldDB" id="A0A1I7NMJ9"/>
<evidence type="ECO:0000313" key="3">
    <source>
        <dbReference type="Proteomes" id="UP000199074"/>
    </source>
</evidence>
<sequence>MADKQGRETAQQTFRQFAWNLAGTLADKGRPGTKPGIRPQSRVGTKR</sequence>
<name>A0A1I7NMJ9_9HYPH</name>
<evidence type="ECO:0000256" key="1">
    <source>
        <dbReference type="SAM" id="MobiDB-lite"/>
    </source>
</evidence>
<protein>
    <submittedName>
        <fullName evidence="2">Uncharacterized protein</fullName>
    </submittedName>
</protein>
<organism evidence="2 3">
    <name type="scientific">Devosia crocina</name>
    <dbReference type="NCBI Taxonomy" id="429728"/>
    <lineage>
        <taxon>Bacteria</taxon>
        <taxon>Pseudomonadati</taxon>
        <taxon>Pseudomonadota</taxon>
        <taxon>Alphaproteobacteria</taxon>
        <taxon>Hyphomicrobiales</taxon>
        <taxon>Devosiaceae</taxon>
        <taxon>Devosia</taxon>
    </lineage>
</organism>